<dbReference type="RefSeq" id="WP_129601890.1">
    <property type="nucleotide sequence ID" value="NZ_SBLB01000003.1"/>
</dbReference>
<dbReference type="EMBL" id="SBLB01000003">
    <property type="protein sequence ID" value="RYC69650.1"/>
    <property type="molecule type" value="Genomic_DNA"/>
</dbReference>
<keyword evidence="1" id="KW-0812">Transmembrane</keyword>
<sequence>MTGFVYLFCSSSAGLFVLFFLLGVAYALMAALFWMAYDDCKLPRQTASALFWPALVLSDFVTLIIRPRNHERG</sequence>
<comment type="caution">
    <text evidence="2">The sequence shown here is derived from an EMBL/GenBank/DDBJ whole genome shotgun (WGS) entry which is preliminary data.</text>
</comment>
<keyword evidence="1" id="KW-1133">Transmembrane helix</keyword>
<organism evidence="2 3">
    <name type="scientific">Spirosoma sordidisoli</name>
    <dbReference type="NCBI Taxonomy" id="2502893"/>
    <lineage>
        <taxon>Bacteria</taxon>
        <taxon>Pseudomonadati</taxon>
        <taxon>Bacteroidota</taxon>
        <taxon>Cytophagia</taxon>
        <taxon>Cytophagales</taxon>
        <taxon>Cytophagaceae</taxon>
        <taxon>Spirosoma</taxon>
    </lineage>
</organism>
<dbReference type="AlphaFoldDB" id="A0A4Q2UPV5"/>
<gene>
    <name evidence="2" type="ORF">EQG79_13700</name>
</gene>
<protein>
    <submittedName>
        <fullName evidence="2">Uncharacterized protein</fullName>
    </submittedName>
</protein>
<feature type="transmembrane region" description="Helical" evidence="1">
    <location>
        <begin position="12"/>
        <end position="37"/>
    </location>
</feature>
<proteinExistence type="predicted"/>
<keyword evidence="3" id="KW-1185">Reference proteome</keyword>
<evidence type="ECO:0000313" key="3">
    <source>
        <dbReference type="Proteomes" id="UP000290407"/>
    </source>
</evidence>
<evidence type="ECO:0000313" key="2">
    <source>
        <dbReference type="EMBL" id="RYC69650.1"/>
    </source>
</evidence>
<accession>A0A4Q2UPV5</accession>
<dbReference type="Proteomes" id="UP000290407">
    <property type="component" value="Unassembled WGS sequence"/>
</dbReference>
<keyword evidence="1" id="KW-0472">Membrane</keyword>
<evidence type="ECO:0000256" key="1">
    <source>
        <dbReference type="SAM" id="Phobius"/>
    </source>
</evidence>
<name>A0A4Q2UPV5_9BACT</name>
<reference evidence="2 3" key="1">
    <citation type="submission" date="2019-01" db="EMBL/GenBank/DDBJ databases">
        <title>Spirosoma flava sp. nov., a propanil-degrading bacterium isolated from herbicide-contaminated soil.</title>
        <authorList>
            <person name="Zhang L."/>
            <person name="Jiang J.-D."/>
        </authorList>
    </citation>
    <scope>NUCLEOTIDE SEQUENCE [LARGE SCALE GENOMIC DNA]</scope>
    <source>
        <strain evidence="2 3">TY50</strain>
    </source>
</reference>